<reference evidence="1 2" key="1">
    <citation type="submission" date="2020-10" db="EMBL/GenBank/DDBJ databases">
        <title>Complete genome sequence of Paludibaculum fermentans P105T, a facultatively anaerobic acidobacterium capable of dissimilatory Fe(III) reduction.</title>
        <authorList>
            <person name="Dedysh S.N."/>
            <person name="Beletsky A.V."/>
            <person name="Kulichevskaya I.S."/>
            <person name="Mardanov A.V."/>
            <person name="Ravin N.V."/>
        </authorList>
    </citation>
    <scope>NUCLEOTIDE SEQUENCE [LARGE SCALE GENOMIC DNA]</scope>
    <source>
        <strain evidence="1 2">P105</strain>
    </source>
</reference>
<dbReference type="Proteomes" id="UP000593892">
    <property type="component" value="Chromosome"/>
</dbReference>
<dbReference type="Gene3D" id="2.50.20.10">
    <property type="entry name" value="Lipoprotein localisation LolA/LolB/LppX"/>
    <property type="match status" value="1"/>
</dbReference>
<protein>
    <recommendedName>
        <fullName evidence="3">Outer membrane lipoprotein-sorting protein</fullName>
    </recommendedName>
</protein>
<evidence type="ECO:0008006" key="3">
    <source>
        <dbReference type="Google" id="ProtNLM"/>
    </source>
</evidence>
<gene>
    <name evidence="1" type="ORF">IRI77_14900</name>
</gene>
<name>A0A7S7SPI8_PALFE</name>
<keyword evidence="2" id="KW-1185">Reference proteome</keyword>
<dbReference type="KEGG" id="pfer:IRI77_14900"/>
<sequence>MRYLMLGLLLTVPGWAIDQNKEPSEQEVQEIISRFAAKEAEFQQARERYTYHQKYRFDELGSGGRSAGKLEMEADIVFTADGKRTERVTYAPMNTLQMVQFTPEDEQDIRNVQPFVLTTKDLPNYSIRYLGRENVDEITCFSFAVKPRKMIEGQRYFAGLIWVDDRDMQIVKTYGRGTGVGKRLTNQRFPKFETYREQIDGKYWFPTYTVSNDTLNFESGPVPIKMVLTYKDYKQFKAESTITFGDVVDEKKDEKKAPPKQ</sequence>
<dbReference type="AlphaFoldDB" id="A0A7S7SPI8"/>
<accession>A0A7S7SPI8</accession>
<evidence type="ECO:0000313" key="2">
    <source>
        <dbReference type="Proteomes" id="UP000593892"/>
    </source>
</evidence>
<dbReference type="EMBL" id="CP063849">
    <property type="protein sequence ID" value="QOY91180.1"/>
    <property type="molecule type" value="Genomic_DNA"/>
</dbReference>
<proteinExistence type="predicted"/>
<evidence type="ECO:0000313" key="1">
    <source>
        <dbReference type="EMBL" id="QOY91180.1"/>
    </source>
</evidence>
<dbReference type="RefSeq" id="WP_194452834.1">
    <property type="nucleotide sequence ID" value="NZ_CP063849.1"/>
</dbReference>
<organism evidence="1 2">
    <name type="scientific">Paludibaculum fermentans</name>
    <dbReference type="NCBI Taxonomy" id="1473598"/>
    <lineage>
        <taxon>Bacteria</taxon>
        <taxon>Pseudomonadati</taxon>
        <taxon>Acidobacteriota</taxon>
        <taxon>Terriglobia</taxon>
        <taxon>Bryobacterales</taxon>
        <taxon>Bryobacteraceae</taxon>
        <taxon>Paludibaculum</taxon>
    </lineage>
</organism>